<sequence length="80" mass="8976">MATLFHIRITWQMILLLPVPCQFPMGEARHGDRRSREAGAGLISRRQISALVQRQVTSRAEPSADSSALVQTAPWCPQYD</sequence>
<dbReference type="AlphaFoldDB" id="A0A1B6PPM6"/>
<evidence type="ECO:0000313" key="3">
    <source>
        <dbReference type="EMBL" id="KXG27628.1"/>
    </source>
</evidence>
<evidence type="ECO:0000256" key="1">
    <source>
        <dbReference type="SAM" id="MobiDB-lite"/>
    </source>
</evidence>
<dbReference type="EMBL" id="CM000764">
    <property type="protein sequence ID" value="KXG27628.1"/>
    <property type="molecule type" value="Genomic_DNA"/>
</dbReference>
<feature type="chain" id="PRO_5008589014" description="Secreted protein" evidence="2">
    <location>
        <begin position="29"/>
        <end position="80"/>
    </location>
</feature>
<dbReference type="Proteomes" id="UP000000768">
    <property type="component" value="Chromosome 5"/>
</dbReference>
<feature type="compositionally biased region" description="Polar residues" evidence="1">
    <location>
        <begin position="54"/>
        <end position="70"/>
    </location>
</feature>
<proteinExistence type="predicted"/>
<dbReference type="InParanoid" id="A0A1B6PPM6"/>
<gene>
    <name evidence="3" type="ORF">SORBI_3005G018600</name>
</gene>
<dbReference type="Gramene" id="KXG27628">
    <property type="protein sequence ID" value="KXG27628"/>
    <property type="gene ID" value="SORBI_3005G018600"/>
</dbReference>
<evidence type="ECO:0008006" key="5">
    <source>
        <dbReference type="Google" id="ProtNLM"/>
    </source>
</evidence>
<organism evidence="3 4">
    <name type="scientific">Sorghum bicolor</name>
    <name type="common">Sorghum</name>
    <name type="synonym">Sorghum vulgare</name>
    <dbReference type="NCBI Taxonomy" id="4558"/>
    <lineage>
        <taxon>Eukaryota</taxon>
        <taxon>Viridiplantae</taxon>
        <taxon>Streptophyta</taxon>
        <taxon>Embryophyta</taxon>
        <taxon>Tracheophyta</taxon>
        <taxon>Spermatophyta</taxon>
        <taxon>Magnoliopsida</taxon>
        <taxon>Liliopsida</taxon>
        <taxon>Poales</taxon>
        <taxon>Poaceae</taxon>
        <taxon>PACMAD clade</taxon>
        <taxon>Panicoideae</taxon>
        <taxon>Andropogonodae</taxon>
        <taxon>Andropogoneae</taxon>
        <taxon>Sorghinae</taxon>
        <taxon>Sorghum</taxon>
    </lineage>
</organism>
<keyword evidence="2" id="KW-0732">Signal</keyword>
<feature type="signal peptide" evidence="2">
    <location>
        <begin position="1"/>
        <end position="28"/>
    </location>
</feature>
<feature type="region of interest" description="Disordered" evidence="1">
    <location>
        <begin position="54"/>
        <end position="80"/>
    </location>
</feature>
<evidence type="ECO:0000313" key="4">
    <source>
        <dbReference type="Proteomes" id="UP000000768"/>
    </source>
</evidence>
<keyword evidence="4" id="KW-1185">Reference proteome</keyword>
<accession>A0A1B6PPM6</accession>
<reference evidence="4" key="2">
    <citation type="journal article" date="2018" name="Plant J.">
        <title>The Sorghum bicolor reference genome: improved assembly, gene annotations, a transcriptome atlas, and signatures of genome organization.</title>
        <authorList>
            <person name="McCormick R.F."/>
            <person name="Truong S.K."/>
            <person name="Sreedasyam A."/>
            <person name="Jenkins J."/>
            <person name="Shu S."/>
            <person name="Sims D."/>
            <person name="Kennedy M."/>
            <person name="Amirebrahimi M."/>
            <person name="Weers B.D."/>
            <person name="McKinley B."/>
            <person name="Mattison A."/>
            <person name="Morishige D.T."/>
            <person name="Grimwood J."/>
            <person name="Schmutz J."/>
            <person name="Mullet J.E."/>
        </authorList>
    </citation>
    <scope>NUCLEOTIDE SEQUENCE [LARGE SCALE GENOMIC DNA]</scope>
    <source>
        <strain evidence="4">cv. BTx623</strain>
    </source>
</reference>
<evidence type="ECO:0000256" key="2">
    <source>
        <dbReference type="SAM" id="SignalP"/>
    </source>
</evidence>
<name>A0A1B6PPM6_SORBI</name>
<reference evidence="3 4" key="1">
    <citation type="journal article" date="2009" name="Nature">
        <title>The Sorghum bicolor genome and the diversification of grasses.</title>
        <authorList>
            <person name="Paterson A.H."/>
            <person name="Bowers J.E."/>
            <person name="Bruggmann R."/>
            <person name="Dubchak I."/>
            <person name="Grimwood J."/>
            <person name="Gundlach H."/>
            <person name="Haberer G."/>
            <person name="Hellsten U."/>
            <person name="Mitros T."/>
            <person name="Poliakov A."/>
            <person name="Schmutz J."/>
            <person name="Spannagl M."/>
            <person name="Tang H."/>
            <person name="Wang X."/>
            <person name="Wicker T."/>
            <person name="Bharti A.K."/>
            <person name="Chapman J."/>
            <person name="Feltus F.A."/>
            <person name="Gowik U."/>
            <person name="Grigoriev I.V."/>
            <person name="Lyons E."/>
            <person name="Maher C.A."/>
            <person name="Martis M."/>
            <person name="Narechania A."/>
            <person name="Otillar R.P."/>
            <person name="Penning B.W."/>
            <person name="Salamov A.A."/>
            <person name="Wang Y."/>
            <person name="Zhang L."/>
            <person name="Carpita N.C."/>
            <person name="Freeling M."/>
            <person name="Gingle A.R."/>
            <person name="Hash C.T."/>
            <person name="Keller B."/>
            <person name="Klein P."/>
            <person name="Kresovich S."/>
            <person name="McCann M.C."/>
            <person name="Ming R."/>
            <person name="Peterson D.G."/>
            <person name="Mehboob-ur-Rahman"/>
            <person name="Ware D."/>
            <person name="Westhoff P."/>
            <person name="Mayer K.F."/>
            <person name="Messing J."/>
            <person name="Rokhsar D.S."/>
        </authorList>
    </citation>
    <scope>NUCLEOTIDE SEQUENCE [LARGE SCALE GENOMIC DNA]</scope>
    <source>
        <strain evidence="4">cv. BTx623</strain>
    </source>
</reference>
<protein>
    <recommendedName>
        <fullName evidence="5">Secreted protein</fullName>
    </recommendedName>
</protein>